<dbReference type="EMBL" id="RQJP01000004">
    <property type="protein sequence ID" value="RRB12869.1"/>
    <property type="molecule type" value="Genomic_DNA"/>
</dbReference>
<name>A0A3P1CHW8_9BACT</name>
<accession>A0A3P1CHW8</accession>
<protein>
    <submittedName>
        <fullName evidence="2">DUF4270 family protein</fullName>
    </submittedName>
</protein>
<sequence length="488" mass="53310">MICPTRNLNSPKKARKLLINTTIFIRNLRAKRAANAVQVSLMAGILALVSVLVACEEPKDIGLPPTTAIGVLYTDTLTVKTSTIQLDSVENDRNLRLFVGNYSDPVFGKVSAKAFGQLYVEAGSFKTEGEMVYDSLLAWVGYSYVYGDTTKVQDIFIHRLTQDLDTTKRYTSNSSATYEAQPLVKIQLTPSALGGSKSVRMPDALGRELLDLSKGSGVTQVDFEKKFKGIALVPGANNTTVFGFSNGVVYLELYYHNSTDTTKRYATDFSMSRARPSFSQIKVDRSGTKLAGLSLNKSLSASETGGDMFVQGATGVTTRVLFPTLENLKKETGRIAINRAELQFFVKGSSPGGPIPAVMTMAETDENNRVSYSVEAGTGNKIYHLLQTQAGTYQTANKWYYPQAVGYNTRQKTYAFDVTTYIQALLTGFHPNKGLVMFPTLTPSLVQQNPTTGAGVFLAQPYVFNQLNGAVLNGPVNVKLVVFYTYTP</sequence>
<comment type="caution">
    <text evidence="2">The sequence shown here is derived from an EMBL/GenBank/DDBJ whole genome shotgun (WGS) entry which is preliminary data.</text>
</comment>
<proteinExistence type="predicted"/>
<keyword evidence="1" id="KW-0472">Membrane</keyword>
<reference evidence="2 3" key="1">
    <citation type="submission" date="2018-11" db="EMBL/GenBank/DDBJ databases">
        <authorList>
            <person name="Zhou Z."/>
            <person name="Wang G."/>
        </authorList>
    </citation>
    <scope>NUCLEOTIDE SEQUENCE [LARGE SCALE GENOMIC DNA]</scope>
    <source>
        <strain evidence="2 3">KCTC42998</strain>
    </source>
</reference>
<keyword evidence="3" id="KW-1185">Reference proteome</keyword>
<keyword evidence="1" id="KW-1133">Transmembrane helix</keyword>
<dbReference type="OrthoDB" id="1092930at2"/>
<dbReference type="InterPro" id="IPR025366">
    <property type="entry name" value="DUF4270"/>
</dbReference>
<keyword evidence="1" id="KW-0812">Transmembrane</keyword>
<organism evidence="2 3">
    <name type="scientific">Larkinella knui</name>
    <dbReference type="NCBI Taxonomy" id="2025310"/>
    <lineage>
        <taxon>Bacteria</taxon>
        <taxon>Pseudomonadati</taxon>
        <taxon>Bacteroidota</taxon>
        <taxon>Cytophagia</taxon>
        <taxon>Cytophagales</taxon>
        <taxon>Spirosomataceae</taxon>
        <taxon>Larkinella</taxon>
    </lineage>
</organism>
<feature type="transmembrane region" description="Helical" evidence="1">
    <location>
        <begin position="33"/>
        <end position="54"/>
    </location>
</feature>
<evidence type="ECO:0000313" key="3">
    <source>
        <dbReference type="Proteomes" id="UP000274271"/>
    </source>
</evidence>
<dbReference type="Proteomes" id="UP000274271">
    <property type="component" value="Unassembled WGS sequence"/>
</dbReference>
<evidence type="ECO:0000256" key="1">
    <source>
        <dbReference type="SAM" id="Phobius"/>
    </source>
</evidence>
<dbReference type="Pfam" id="PF14092">
    <property type="entry name" value="DUF4270"/>
    <property type="match status" value="1"/>
</dbReference>
<dbReference type="AlphaFoldDB" id="A0A3P1CHW8"/>
<evidence type="ECO:0000313" key="2">
    <source>
        <dbReference type="EMBL" id="RRB12869.1"/>
    </source>
</evidence>
<gene>
    <name evidence="2" type="ORF">EHT87_22125</name>
</gene>